<organism evidence="1">
    <name type="scientific">freshwater metagenome</name>
    <dbReference type="NCBI Taxonomy" id="449393"/>
    <lineage>
        <taxon>unclassified sequences</taxon>
        <taxon>metagenomes</taxon>
        <taxon>ecological metagenomes</taxon>
    </lineage>
</organism>
<evidence type="ECO:0000313" key="1">
    <source>
        <dbReference type="EMBL" id="CAB4708673.1"/>
    </source>
</evidence>
<gene>
    <name evidence="1" type="ORF">UFOPK2399_01850</name>
</gene>
<dbReference type="Pfam" id="PF18780">
    <property type="entry name" value="HNH_repeat"/>
    <property type="match status" value="2"/>
</dbReference>
<protein>
    <submittedName>
        <fullName evidence="1">Unannotated protein</fullName>
    </submittedName>
</protein>
<dbReference type="EMBL" id="CAEZXP010000008">
    <property type="protein sequence ID" value="CAB4708673.1"/>
    <property type="molecule type" value="Genomic_DNA"/>
</dbReference>
<proteinExistence type="predicted"/>
<dbReference type="InterPro" id="IPR041025">
    <property type="entry name" value="HNH_repeat"/>
</dbReference>
<dbReference type="AlphaFoldDB" id="A0A6J6QGQ5"/>
<accession>A0A6J6QGQ5</accession>
<name>A0A6J6QGQ5_9ZZZZ</name>
<reference evidence="1" key="1">
    <citation type="submission" date="2020-05" db="EMBL/GenBank/DDBJ databases">
        <authorList>
            <person name="Chiriac C."/>
            <person name="Salcher M."/>
            <person name="Ghai R."/>
            <person name="Kavagutti S V."/>
        </authorList>
    </citation>
    <scope>NUCLEOTIDE SEQUENCE</scope>
</reference>
<sequence>MGVYRAKVAIDPSTLAEFRADLRRRYSDEQILAELRGCAERLGRSPTMREFAADELTTAHPQTVVEHFGTWNDAKRAAGLVPRRHASREELLEQLRSLGRELGRIPTSRDLDEHRGRVPSTSLVWKTFGSLAAALHEAGFDVPLGEERLERALNEGAALALVLGRLPRFTDWRDAREAGATLTLTEWQVYRMFEPRRGAWSAFQYRVRERLLERGARVERDGSVAPGAVEP</sequence>